<comment type="caution">
    <text evidence="2">The sequence shown here is derived from an EMBL/GenBank/DDBJ whole genome shotgun (WGS) entry which is preliminary data.</text>
</comment>
<gene>
    <name evidence="2" type="ORF">P3T76_006558</name>
</gene>
<name>A0AAD9GPM1_9STRA</name>
<keyword evidence="3" id="KW-1185">Reference proteome</keyword>
<organism evidence="2 3">
    <name type="scientific">Phytophthora citrophthora</name>
    <dbReference type="NCBI Taxonomy" id="4793"/>
    <lineage>
        <taxon>Eukaryota</taxon>
        <taxon>Sar</taxon>
        <taxon>Stramenopiles</taxon>
        <taxon>Oomycota</taxon>
        <taxon>Peronosporomycetes</taxon>
        <taxon>Peronosporales</taxon>
        <taxon>Peronosporaceae</taxon>
        <taxon>Phytophthora</taxon>
    </lineage>
</organism>
<dbReference type="Proteomes" id="UP001259832">
    <property type="component" value="Unassembled WGS sequence"/>
</dbReference>
<accession>A0AAD9GPM1</accession>
<evidence type="ECO:0000313" key="2">
    <source>
        <dbReference type="EMBL" id="KAK1942236.1"/>
    </source>
</evidence>
<evidence type="ECO:0000313" key="3">
    <source>
        <dbReference type="Proteomes" id="UP001259832"/>
    </source>
</evidence>
<feature type="region of interest" description="Disordered" evidence="1">
    <location>
        <begin position="97"/>
        <end position="121"/>
    </location>
</feature>
<dbReference type="AlphaFoldDB" id="A0AAD9GPM1"/>
<protein>
    <submittedName>
        <fullName evidence="2">Uncharacterized protein</fullName>
    </submittedName>
</protein>
<evidence type="ECO:0000256" key="1">
    <source>
        <dbReference type="SAM" id="MobiDB-lite"/>
    </source>
</evidence>
<proteinExistence type="predicted"/>
<dbReference type="EMBL" id="JASMQC010000010">
    <property type="protein sequence ID" value="KAK1942236.1"/>
    <property type="molecule type" value="Genomic_DNA"/>
</dbReference>
<reference evidence="2" key="1">
    <citation type="submission" date="2023-08" db="EMBL/GenBank/DDBJ databases">
        <title>Reference Genome Resource for the Citrus Pathogen Phytophthora citrophthora.</title>
        <authorList>
            <person name="Moller H."/>
            <person name="Coetzee B."/>
            <person name="Rose L.J."/>
            <person name="Van Niekerk J.M."/>
        </authorList>
    </citation>
    <scope>NUCLEOTIDE SEQUENCE</scope>
    <source>
        <strain evidence="2">STE-U-9442</strain>
    </source>
</reference>
<sequence>MSYFLRGTRSLVVAIALTLDLKESGGVWVNSQSLTVLGSVIDFRSGLHSAECSVLTVQVAVHLVLIRVEREFVMIAYCAARKKAYPVSLEADCYSSSKSSLASDRQGAPIDPELVPIERAE</sequence>